<evidence type="ECO:0000256" key="1">
    <source>
        <dbReference type="ARBA" id="ARBA00008645"/>
    </source>
</evidence>
<evidence type="ECO:0000313" key="3">
    <source>
        <dbReference type="EMBL" id="RZT66816.1"/>
    </source>
</evidence>
<organism evidence="3 4">
    <name type="scientific">Leucobacter luti</name>
    <dbReference type="NCBI Taxonomy" id="340320"/>
    <lineage>
        <taxon>Bacteria</taxon>
        <taxon>Bacillati</taxon>
        <taxon>Actinomycetota</taxon>
        <taxon>Actinomycetes</taxon>
        <taxon>Micrococcales</taxon>
        <taxon>Microbacteriaceae</taxon>
        <taxon>Leucobacter</taxon>
    </lineage>
</organism>
<dbReference type="EMBL" id="SHKI01000003">
    <property type="protein sequence ID" value="RZT66816.1"/>
    <property type="molecule type" value="Genomic_DNA"/>
</dbReference>
<proteinExistence type="inferred from homology"/>
<protein>
    <submittedName>
        <fullName evidence="3">Dienelactone hydrolase</fullName>
    </submittedName>
</protein>
<feature type="domain" description="Dienelactone hydrolase" evidence="2">
    <location>
        <begin position="20"/>
        <end position="256"/>
    </location>
</feature>
<gene>
    <name evidence="3" type="ORF">EV139_0943</name>
</gene>
<dbReference type="RefSeq" id="WP_130453155.1">
    <property type="nucleotide sequence ID" value="NZ_QYAG01000001.1"/>
</dbReference>
<dbReference type="InterPro" id="IPR029058">
    <property type="entry name" value="AB_hydrolase_fold"/>
</dbReference>
<dbReference type="InterPro" id="IPR050261">
    <property type="entry name" value="FrsA_esterase"/>
</dbReference>
<comment type="caution">
    <text evidence="3">The sequence shown here is derived from an EMBL/GenBank/DDBJ whole genome shotgun (WGS) entry which is preliminary data.</text>
</comment>
<dbReference type="Proteomes" id="UP000291832">
    <property type="component" value="Unassembled WGS sequence"/>
</dbReference>
<keyword evidence="3" id="KW-0378">Hydrolase</keyword>
<comment type="similarity">
    <text evidence="1">Belongs to the AB hydrolase superfamily.</text>
</comment>
<sequence length="269" mass="27733">MIDLETRDIAYRSGGTDMLGLLCAPAGSAAAPTVFLVHDAFGLGGETVEIAHRLASQGFAVFAADVWSGRRQPASPAEVGPLIGGMVGDRAEWHARLTAGLEAAIAQPEVDPRAVVGLGHCFGGSSVLELLRGGGALCGAIAIHPGLDLLAGEWRAPAVSTAAAPAGAAAAAPTPRAPRVLICAGADDPMATPDQRADLQAGLDRAGFEWELVLYSGTVHAFTSPHAAHSPEPHVFNYHPENAARAGRATLGYLRELFPARFPEPPGVH</sequence>
<reference evidence="3 4" key="1">
    <citation type="journal article" date="2015" name="Stand. Genomic Sci.">
        <title>Genomic Encyclopedia of Bacterial and Archaeal Type Strains, Phase III: the genomes of soil and plant-associated and newly described type strains.</title>
        <authorList>
            <person name="Whitman W.B."/>
            <person name="Woyke T."/>
            <person name="Klenk H.P."/>
            <person name="Zhou Y."/>
            <person name="Lilburn T.G."/>
            <person name="Beck B.J."/>
            <person name="De Vos P."/>
            <person name="Vandamme P."/>
            <person name="Eisen J.A."/>
            <person name="Garrity G."/>
            <person name="Hugenholtz P."/>
            <person name="Kyrpides N.C."/>
        </authorList>
    </citation>
    <scope>NUCLEOTIDE SEQUENCE [LARGE SCALE GENOMIC DNA]</scope>
    <source>
        <strain evidence="3 4">RF6</strain>
    </source>
</reference>
<dbReference type="PANTHER" id="PTHR22946:SF0">
    <property type="entry name" value="DIENELACTONE HYDROLASE DOMAIN-CONTAINING PROTEIN"/>
    <property type="match status" value="1"/>
</dbReference>
<dbReference type="Gene3D" id="3.40.50.1820">
    <property type="entry name" value="alpha/beta hydrolase"/>
    <property type="match status" value="1"/>
</dbReference>
<evidence type="ECO:0000259" key="2">
    <source>
        <dbReference type="Pfam" id="PF01738"/>
    </source>
</evidence>
<name>A0A4Q7U0A6_9MICO</name>
<dbReference type="SUPFAM" id="SSF53474">
    <property type="entry name" value="alpha/beta-Hydrolases"/>
    <property type="match status" value="1"/>
</dbReference>
<evidence type="ECO:0000313" key="4">
    <source>
        <dbReference type="Proteomes" id="UP000291832"/>
    </source>
</evidence>
<dbReference type="PANTHER" id="PTHR22946">
    <property type="entry name" value="DIENELACTONE HYDROLASE DOMAIN-CONTAINING PROTEIN-RELATED"/>
    <property type="match status" value="1"/>
</dbReference>
<dbReference type="AlphaFoldDB" id="A0A4Q7U0A6"/>
<keyword evidence="4" id="KW-1185">Reference proteome</keyword>
<dbReference type="GO" id="GO:0016787">
    <property type="term" value="F:hydrolase activity"/>
    <property type="evidence" value="ECO:0007669"/>
    <property type="project" value="UniProtKB-KW"/>
</dbReference>
<dbReference type="Pfam" id="PF01738">
    <property type="entry name" value="DLH"/>
    <property type="match status" value="1"/>
</dbReference>
<dbReference type="OrthoDB" id="3208682at2"/>
<accession>A0A4Q7U0A6</accession>
<dbReference type="InterPro" id="IPR002925">
    <property type="entry name" value="Dienelactn_hydro"/>
</dbReference>